<name>A0ABT6BQB7_9BACT</name>
<dbReference type="EMBL" id="JARJOW010000008">
    <property type="protein sequence ID" value="MDF5691558.1"/>
    <property type="molecule type" value="Genomic_DNA"/>
</dbReference>
<reference evidence="2 3" key="1">
    <citation type="submission" date="2023-03" db="EMBL/GenBank/DDBJ databases">
        <title>Genome sequencing of Aquirufa.</title>
        <authorList>
            <person name="Pitt A."/>
            <person name="Hahn M.W."/>
        </authorList>
    </citation>
    <scope>NUCLEOTIDE SEQUENCE [LARGE SCALE GENOMIC DNA]</scope>
    <source>
        <strain evidence="2 3">WAEICH-18A</strain>
    </source>
</reference>
<keyword evidence="1" id="KW-0732">Signal</keyword>
<evidence type="ECO:0008006" key="4">
    <source>
        <dbReference type="Google" id="ProtNLM"/>
    </source>
</evidence>
<evidence type="ECO:0000256" key="1">
    <source>
        <dbReference type="SAM" id="SignalP"/>
    </source>
</evidence>
<gene>
    <name evidence="2" type="ORF">PQG43_11850</name>
</gene>
<keyword evidence="3" id="KW-1185">Reference proteome</keyword>
<feature type="chain" id="PRO_5046626560" description="PBCV-specific basic adaptor domain-containing protein" evidence="1">
    <location>
        <begin position="20"/>
        <end position="110"/>
    </location>
</feature>
<dbReference type="RefSeq" id="WP_276344784.1">
    <property type="nucleotide sequence ID" value="NZ_JARJOW010000008.1"/>
</dbReference>
<protein>
    <recommendedName>
        <fullName evidence="4">PBCV-specific basic adaptor domain-containing protein</fullName>
    </recommendedName>
</protein>
<organism evidence="2 3">
    <name type="scientific">Aquirufa aurantiipilula</name>
    <dbReference type="NCBI Taxonomy" id="2696561"/>
    <lineage>
        <taxon>Bacteria</taxon>
        <taxon>Pseudomonadati</taxon>
        <taxon>Bacteroidota</taxon>
        <taxon>Cytophagia</taxon>
        <taxon>Cytophagales</taxon>
        <taxon>Flectobacillaceae</taxon>
        <taxon>Aquirufa</taxon>
    </lineage>
</organism>
<evidence type="ECO:0000313" key="2">
    <source>
        <dbReference type="EMBL" id="MDF5691558.1"/>
    </source>
</evidence>
<evidence type="ECO:0000313" key="3">
    <source>
        <dbReference type="Proteomes" id="UP001321344"/>
    </source>
</evidence>
<dbReference type="Proteomes" id="UP001321344">
    <property type="component" value="Unassembled WGS sequence"/>
</dbReference>
<sequence>MKKIIFSALIGLISHFSFSQSSTYVNPYIKRDGSTVQGYYKTSPNNTNLDNYSTQGNYNPYNQQQGYKAKDYSYEAQNYGAGQTIETGPRGGQYYYNSNGNKTYVPKQPK</sequence>
<comment type="caution">
    <text evidence="2">The sequence shown here is derived from an EMBL/GenBank/DDBJ whole genome shotgun (WGS) entry which is preliminary data.</text>
</comment>
<feature type="signal peptide" evidence="1">
    <location>
        <begin position="1"/>
        <end position="19"/>
    </location>
</feature>
<accession>A0ABT6BQB7</accession>
<proteinExistence type="predicted"/>